<keyword evidence="4" id="KW-1185">Reference proteome</keyword>
<feature type="transmembrane region" description="Helical" evidence="2">
    <location>
        <begin position="192"/>
        <end position="225"/>
    </location>
</feature>
<sequence length="593" mass="59020">MSVDDALRSAGGVLRRQTSTVLPYYALVAATGDVTRLPMLVGVVVALVALASTGRLEPLLDDLASVNPELLAPDSPASLPPAVGERLAAVLFSPTVVVPLVLAFGLALLVSVLASGVTRAAALSAVDAALDERDPLDAGVAGMRRWKTFAGLVVVRWALLLAAGIPLLAAVVGGAGALGGTTDPAALDQGTVVAVLAAVVGGLVTLFAVVTVFALLAFAGPAAVVDDRSLVGAVRRSAGVPFAHPVGFLLYGVVVVGSYVALAIAAGLFGIAGVSRLVTVSSAFLVSPLLDGVAVSLYAGWTEGSESGESTESDGASESPDESGGSDASDESNDERVVAEESADESGFVFGADGTATGSQPSPETERGIESTGATETGGVTERAGEMESGAETAGLVAGVRGALTGGVRELGTFLRAGWGYVVVSAATLLVGIAGGWTATVDSGVSIDPPADPASVFGVVPVGPFVNLAVNNWFVATTAGFSGLFGGVPTLGTLLFNGALVGAVAGVVDPVTFIAFVGPHGIIELPAIAVAGGVGLRLGHVAWGVWRGTRAKSALADELGRTWRLVVGLLVVFVVAGFVEAFVTPQVAAAVLG</sequence>
<keyword evidence="2" id="KW-0472">Membrane</keyword>
<reference evidence="3 4" key="1">
    <citation type="submission" date="2018-01" db="EMBL/GenBank/DDBJ databases">
        <title>Complete genome sequence of Salinigranum rubrum GX10T, an extremely halophilic archaeon isolated from a marine solar saltern.</title>
        <authorList>
            <person name="Han S."/>
        </authorList>
    </citation>
    <scope>NUCLEOTIDE SEQUENCE [LARGE SCALE GENOMIC DNA]</scope>
    <source>
        <strain evidence="3 4">GX10</strain>
    </source>
</reference>
<gene>
    <name evidence="3" type="ORF">C2R22_20955</name>
</gene>
<feature type="transmembrane region" description="Helical" evidence="2">
    <location>
        <begin position="419"/>
        <end position="439"/>
    </location>
</feature>
<protein>
    <recommendedName>
        <fullName evidence="5">Stage II sporulation protein M</fullName>
    </recommendedName>
</protein>
<dbReference type="OrthoDB" id="86288at2157"/>
<feature type="transmembrane region" description="Helical" evidence="2">
    <location>
        <begin position="494"/>
        <end position="518"/>
    </location>
</feature>
<feature type="transmembrane region" description="Helical" evidence="2">
    <location>
        <begin position="153"/>
        <end position="172"/>
    </location>
</feature>
<feature type="transmembrane region" description="Helical" evidence="2">
    <location>
        <begin position="87"/>
        <end position="114"/>
    </location>
</feature>
<accession>A0A2I8VPE1</accession>
<evidence type="ECO:0008006" key="5">
    <source>
        <dbReference type="Google" id="ProtNLM"/>
    </source>
</evidence>
<feature type="transmembrane region" description="Helical" evidence="2">
    <location>
        <begin position="566"/>
        <end position="592"/>
    </location>
</feature>
<dbReference type="RefSeq" id="WP_103427499.1">
    <property type="nucleotide sequence ID" value="NZ_CP026309.1"/>
</dbReference>
<feature type="compositionally biased region" description="Low complexity" evidence="1">
    <location>
        <begin position="304"/>
        <end position="327"/>
    </location>
</feature>
<evidence type="ECO:0000256" key="1">
    <source>
        <dbReference type="SAM" id="MobiDB-lite"/>
    </source>
</evidence>
<dbReference type="Proteomes" id="UP000236584">
    <property type="component" value="Chromosome"/>
</dbReference>
<name>A0A2I8VPE1_9EURY</name>
<dbReference type="PANTHER" id="PTHR35337">
    <property type="entry name" value="SLR1478 PROTEIN"/>
    <property type="match status" value="1"/>
</dbReference>
<dbReference type="Pfam" id="PF01944">
    <property type="entry name" value="SpoIIM"/>
    <property type="match status" value="1"/>
</dbReference>
<proteinExistence type="predicted"/>
<dbReference type="KEGG" id="srub:C2R22_20955"/>
<organism evidence="3 4">
    <name type="scientific">Salinigranum rubrum</name>
    <dbReference type="NCBI Taxonomy" id="755307"/>
    <lineage>
        <taxon>Archaea</taxon>
        <taxon>Methanobacteriati</taxon>
        <taxon>Methanobacteriota</taxon>
        <taxon>Stenosarchaea group</taxon>
        <taxon>Halobacteria</taxon>
        <taxon>Halobacteriales</taxon>
        <taxon>Haloferacaceae</taxon>
        <taxon>Salinigranum</taxon>
    </lineage>
</organism>
<feature type="transmembrane region" description="Helical" evidence="2">
    <location>
        <begin position="246"/>
        <end position="271"/>
    </location>
</feature>
<dbReference type="InterPro" id="IPR002798">
    <property type="entry name" value="SpoIIM-like"/>
</dbReference>
<dbReference type="AlphaFoldDB" id="A0A2I8VPE1"/>
<feature type="transmembrane region" description="Helical" evidence="2">
    <location>
        <begin position="24"/>
        <end position="51"/>
    </location>
</feature>
<dbReference type="GeneID" id="35594617"/>
<dbReference type="EMBL" id="CP026309">
    <property type="protein sequence ID" value="AUV83810.1"/>
    <property type="molecule type" value="Genomic_DNA"/>
</dbReference>
<feature type="transmembrane region" description="Helical" evidence="2">
    <location>
        <begin position="525"/>
        <end position="546"/>
    </location>
</feature>
<evidence type="ECO:0000313" key="3">
    <source>
        <dbReference type="EMBL" id="AUV83810.1"/>
    </source>
</evidence>
<keyword evidence="2" id="KW-1133">Transmembrane helix</keyword>
<evidence type="ECO:0000313" key="4">
    <source>
        <dbReference type="Proteomes" id="UP000236584"/>
    </source>
</evidence>
<dbReference type="PANTHER" id="PTHR35337:SF1">
    <property type="entry name" value="SLR1478 PROTEIN"/>
    <property type="match status" value="1"/>
</dbReference>
<feature type="transmembrane region" description="Helical" evidence="2">
    <location>
        <begin position="277"/>
        <end position="301"/>
    </location>
</feature>
<evidence type="ECO:0000256" key="2">
    <source>
        <dbReference type="SAM" id="Phobius"/>
    </source>
</evidence>
<keyword evidence="2" id="KW-0812">Transmembrane</keyword>
<feature type="region of interest" description="Disordered" evidence="1">
    <location>
        <begin position="304"/>
        <end position="392"/>
    </location>
</feature>